<organism evidence="1">
    <name type="scientific">virus sp. ctiha2</name>
    <dbReference type="NCBI Taxonomy" id="2827299"/>
    <lineage>
        <taxon>Viruses</taxon>
    </lineage>
</organism>
<proteinExistence type="predicted"/>
<sequence>MNYTYFGNRIERSSLGNLGLQLLESQEKLVSQEYEIENLRIKAAMYKAYFFRNFSLAEKLQKQSEENRDALIGEFDGFSYASWRANAVYRTLENMCDEGLLTEREYKECKV</sequence>
<dbReference type="EMBL" id="BK059104">
    <property type="protein sequence ID" value="DAE30427.1"/>
    <property type="molecule type" value="Genomic_DNA"/>
</dbReference>
<protein>
    <submittedName>
        <fullName evidence="1">Short C-terminal domain</fullName>
    </submittedName>
</protein>
<name>A0A8S5RGY3_9VIRU</name>
<reference evidence="1" key="1">
    <citation type="journal article" date="2021" name="Proc. Natl. Acad. Sci. U.S.A.">
        <title>A Catalog of Tens of Thousands of Viruses from Human Metagenomes Reveals Hidden Associations with Chronic Diseases.</title>
        <authorList>
            <person name="Tisza M.J."/>
            <person name="Buck C.B."/>
        </authorList>
    </citation>
    <scope>NUCLEOTIDE SEQUENCE</scope>
    <source>
        <strain evidence="1">Ctiha2</strain>
    </source>
</reference>
<evidence type="ECO:0000313" key="1">
    <source>
        <dbReference type="EMBL" id="DAE30427.1"/>
    </source>
</evidence>
<accession>A0A8S5RGY3</accession>